<dbReference type="PANTHER" id="PTHR36928">
    <property type="entry name" value="PHOSPHATASE YCDX-RELATED"/>
    <property type="match status" value="1"/>
</dbReference>
<dbReference type="PATRIC" id="fig|1324957.4.peg.344"/>
<dbReference type="InterPro" id="IPR050243">
    <property type="entry name" value="PHP_phosphatase"/>
</dbReference>
<feature type="domain" description="Helix-hairpin-helix DNA-binding motif class 1" evidence="23">
    <location>
        <begin position="141"/>
        <end position="160"/>
    </location>
</feature>
<dbReference type="Gene3D" id="3.20.20.140">
    <property type="entry name" value="Metal-dependent hydrolases"/>
    <property type="match status" value="1"/>
</dbReference>
<feature type="compositionally biased region" description="Basic and acidic residues" evidence="22">
    <location>
        <begin position="20"/>
        <end position="34"/>
    </location>
</feature>
<evidence type="ECO:0000256" key="10">
    <source>
        <dbReference type="ARBA" id="ARBA00022705"/>
    </source>
</evidence>
<dbReference type="GO" id="GO:0003887">
    <property type="term" value="F:DNA-directed DNA polymerase activity"/>
    <property type="evidence" value="ECO:0007669"/>
    <property type="project" value="UniProtKB-KW"/>
</dbReference>
<comment type="subcellular location">
    <subcellularLocation>
        <location evidence="2">Cytoplasm</location>
    </subcellularLocation>
</comment>
<dbReference type="GO" id="GO:0003677">
    <property type="term" value="F:DNA binding"/>
    <property type="evidence" value="ECO:0007669"/>
    <property type="project" value="InterPro"/>
</dbReference>
<dbReference type="PANTHER" id="PTHR36928:SF1">
    <property type="entry name" value="PHOSPHATASE YCDX-RELATED"/>
    <property type="match status" value="1"/>
</dbReference>
<dbReference type="GO" id="GO:0006281">
    <property type="term" value="P:DNA repair"/>
    <property type="evidence" value="ECO:0007669"/>
    <property type="project" value="UniProtKB-KW"/>
</dbReference>
<dbReference type="InterPro" id="IPR002008">
    <property type="entry name" value="DNA_pol_X_beta-like"/>
</dbReference>
<name>V4J3C3_9EURY</name>
<organism evidence="26 27">
    <name type="scientific">Candidatus Halobonum tyrrellensis G22</name>
    <dbReference type="NCBI Taxonomy" id="1324957"/>
    <lineage>
        <taxon>Archaea</taxon>
        <taxon>Methanobacteriati</taxon>
        <taxon>Methanobacteriota</taxon>
        <taxon>Stenosarchaea group</taxon>
        <taxon>Halobacteria</taxon>
        <taxon>Halobacteriales</taxon>
        <taxon>Haloferacaceae</taxon>
        <taxon>Candidatus Halobonum</taxon>
    </lineage>
</organism>
<evidence type="ECO:0000313" key="27">
    <source>
        <dbReference type="Proteomes" id="UP000017840"/>
    </source>
</evidence>
<evidence type="ECO:0000256" key="18">
    <source>
        <dbReference type="ARBA" id="ARBA00044632"/>
    </source>
</evidence>
<dbReference type="InterPro" id="IPR003141">
    <property type="entry name" value="Pol/His_phosphatase_N"/>
</dbReference>
<protein>
    <recommendedName>
        <fullName evidence="5">DNA polymerase beta</fullName>
        <ecNumber evidence="3">2.7.7.7</ecNumber>
        <ecNumber evidence="4">4.2.99.18</ecNumber>
    </recommendedName>
    <alternativeName>
        <fullName evidence="16">5'-deoxyribose-phosphate lyase</fullName>
    </alternativeName>
    <alternativeName>
        <fullName evidence="17">AP lyase</fullName>
    </alternativeName>
</protein>
<dbReference type="CDD" id="cd07436">
    <property type="entry name" value="PHP_PolX"/>
    <property type="match status" value="1"/>
</dbReference>
<evidence type="ECO:0000256" key="12">
    <source>
        <dbReference type="ARBA" id="ARBA00022843"/>
    </source>
</evidence>
<feature type="domain" description="DNA-directed DNA polymerase X" evidence="25">
    <location>
        <begin position="50"/>
        <end position="374"/>
    </location>
</feature>
<evidence type="ECO:0000256" key="1">
    <source>
        <dbReference type="ARBA" id="ARBA00001946"/>
    </source>
</evidence>
<keyword evidence="15" id="KW-0234">DNA repair</keyword>
<evidence type="ECO:0000259" key="24">
    <source>
        <dbReference type="SMART" id="SM00481"/>
    </source>
</evidence>
<dbReference type="InterPro" id="IPR029398">
    <property type="entry name" value="PolB_thumb"/>
</dbReference>
<dbReference type="Gene3D" id="3.30.460.10">
    <property type="entry name" value="Beta Polymerase, domain 2"/>
    <property type="match status" value="1"/>
</dbReference>
<evidence type="ECO:0000256" key="8">
    <source>
        <dbReference type="ARBA" id="ARBA00022679"/>
    </source>
</evidence>
<evidence type="ECO:0000256" key="22">
    <source>
        <dbReference type="SAM" id="MobiDB-lite"/>
    </source>
</evidence>
<comment type="caution">
    <text evidence="26">The sequence shown here is derived from an EMBL/GenBank/DDBJ whole genome shotgun (WGS) entry which is preliminary data.</text>
</comment>
<evidence type="ECO:0000259" key="23">
    <source>
        <dbReference type="SMART" id="SM00278"/>
    </source>
</evidence>
<evidence type="ECO:0000256" key="14">
    <source>
        <dbReference type="ARBA" id="ARBA00023053"/>
    </source>
</evidence>
<dbReference type="SUPFAM" id="SSF89550">
    <property type="entry name" value="PHP domain-like"/>
    <property type="match status" value="1"/>
</dbReference>
<dbReference type="InterPro" id="IPR027421">
    <property type="entry name" value="DNA_pol_lamdba_lyase_dom_sf"/>
</dbReference>
<keyword evidence="14" id="KW-0915">Sodium</keyword>
<feature type="domain" description="Helix-hairpin-helix DNA-binding motif class 1" evidence="23">
    <location>
        <begin position="176"/>
        <end position="195"/>
    </location>
</feature>
<evidence type="ECO:0000256" key="7">
    <source>
        <dbReference type="ARBA" id="ARBA00022634"/>
    </source>
</evidence>
<dbReference type="GO" id="GO:0140078">
    <property type="term" value="F:class I DNA-(apurinic or apyrimidinic site) endonuclease activity"/>
    <property type="evidence" value="ECO:0007669"/>
    <property type="project" value="UniProtKB-EC"/>
</dbReference>
<evidence type="ECO:0000256" key="4">
    <source>
        <dbReference type="ARBA" id="ARBA00012720"/>
    </source>
</evidence>
<feature type="region of interest" description="Disordered" evidence="22">
    <location>
        <begin position="1"/>
        <end position="34"/>
    </location>
</feature>
<evidence type="ECO:0000256" key="2">
    <source>
        <dbReference type="ARBA" id="ARBA00004496"/>
    </source>
</evidence>
<comment type="function">
    <text evidence="20">Repair polymerase that plays a key role in base-excision repair. During this process, the damaged base is excised by specific DNA glycosylases, the DNA backbone is nicked at the abasic site by an apurinic/apyrimidic (AP) endonuclease, and POLB removes 5'-deoxyribose-phosphate from the preincised AP site acting as a 5'-deoxyribose-phosphate lyase (5'-dRP lyase); through its DNA polymerase activity, it adds one nucleotide to the 3' end of the arising single-nucleotide gap. Conducts 'gap-filling' DNA synthesis in a stepwise distributive fashion rather than in a processive fashion as for other DNA polymerases. It is also able to cleave sugar-phosphate bonds 3' to an intact AP site, acting as an AP lyase.</text>
</comment>
<dbReference type="SUPFAM" id="SSF158702">
    <property type="entry name" value="Sec63 N-terminal domain-like"/>
    <property type="match status" value="1"/>
</dbReference>
<dbReference type="InterPro" id="IPR016195">
    <property type="entry name" value="Pol/histidinol_Pase-like"/>
</dbReference>
<comment type="catalytic activity">
    <reaction evidence="18">
        <text>2'-deoxyribonucleotide-(2'-deoxyribose 5'-phosphate)-2'-deoxyribonucleotide-DNA = a 3'-end 2'-deoxyribonucleotide-(2,3-dehydro-2,3-deoxyribose 5'-phosphate)-DNA + a 5'-end 5'-phospho-2'-deoxyribonucleoside-DNA + H(+)</text>
        <dbReference type="Rhea" id="RHEA:66592"/>
        <dbReference type="Rhea" id="RHEA-COMP:13180"/>
        <dbReference type="Rhea" id="RHEA-COMP:16897"/>
        <dbReference type="Rhea" id="RHEA-COMP:17067"/>
        <dbReference type="ChEBI" id="CHEBI:15378"/>
        <dbReference type="ChEBI" id="CHEBI:136412"/>
        <dbReference type="ChEBI" id="CHEBI:157695"/>
        <dbReference type="ChEBI" id="CHEBI:167181"/>
        <dbReference type="EC" id="4.2.99.18"/>
    </reaction>
</comment>
<dbReference type="Pfam" id="PF02811">
    <property type="entry name" value="PHP"/>
    <property type="match status" value="1"/>
</dbReference>
<dbReference type="InterPro" id="IPR002054">
    <property type="entry name" value="DNA-dir_DNA_pol_X"/>
</dbReference>
<keyword evidence="11" id="KW-0227">DNA damage</keyword>
<feature type="domain" description="Polymerase/histidinol phosphatase N-terminal" evidence="24">
    <location>
        <begin position="398"/>
        <end position="478"/>
    </location>
</feature>
<dbReference type="Proteomes" id="UP000017840">
    <property type="component" value="Unassembled WGS sequence"/>
</dbReference>
<dbReference type="SUPFAM" id="SSF47802">
    <property type="entry name" value="DNA polymerase beta, N-terminal domain-like"/>
    <property type="match status" value="1"/>
</dbReference>
<dbReference type="Gene3D" id="3.30.210.10">
    <property type="entry name" value="DNA polymerase, thumb domain"/>
    <property type="match status" value="1"/>
</dbReference>
<evidence type="ECO:0000256" key="20">
    <source>
        <dbReference type="ARBA" id="ARBA00045548"/>
    </source>
</evidence>
<evidence type="ECO:0000256" key="11">
    <source>
        <dbReference type="ARBA" id="ARBA00022763"/>
    </source>
</evidence>
<evidence type="ECO:0000313" key="26">
    <source>
        <dbReference type="EMBL" id="ESP89887.1"/>
    </source>
</evidence>
<dbReference type="InterPro" id="IPR010996">
    <property type="entry name" value="HHH_MUS81"/>
</dbReference>
<keyword evidence="8" id="KW-0808">Transferase</keyword>
<dbReference type="InterPro" id="IPR047967">
    <property type="entry name" value="PolX_PHP"/>
</dbReference>
<evidence type="ECO:0000256" key="16">
    <source>
        <dbReference type="ARBA" id="ARBA00035717"/>
    </source>
</evidence>
<dbReference type="GO" id="GO:0005829">
    <property type="term" value="C:cytosol"/>
    <property type="evidence" value="ECO:0007669"/>
    <property type="project" value="TreeGrafter"/>
</dbReference>
<evidence type="ECO:0000256" key="21">
    <source>
        <dbReference type="ARBA" id="ARBA00049244"/>
    </source>
</evidence>
<dbReference type="SUPFAM" id="SSF81301">
    <property type="entry name" value="Nucleotidyltransferase"/>
    <property type="match status" value="1"/>
</dbReference>
<dbReference type="SMART" id="SM00278">
    <property type="entry name" value="HhH1"/>
    <property type="match status" value="3"/>
</dbReference>
<keyword evidence="27" id="KW-1185">Reference proteome</keyword>
<evidence type="ECO:0000256" key="9">
    <source>
        <dbReference type="ARBA" id="ARBA00022695"/>
    </source>
</evidence>
<evidence type="ECO:0000256" key="6">
    <source>
        <dbReference type="ARBA" id="ARBA00022481"/>
    </source>
</evidence>
<reference evidence="26 27" key="1">
    <citation type="journal article" date="2013" name="Genome Announc.">
        <title>Draft Genome Sequence of 'Candidatus Halobonum tyrrellensis' Strain G22, Isolated from the Hypersaline Waters of Lake Tyrrell, Australia.</title>
        <authorList>
            <person name="Ugalde J.A."/>
            <person name="Narasingarao P."/>
            <person name="Kuo S."/>
            <person name="Podell S."/>
            <person name="Allen E.E."/>
        </authorList>
    </citation>
    <scope>NUCLEOTIDE SEQUENCE [LARGE SCALE GENOMIC DNA]</scope>
    <source>
        <strain evidence="26 27">G22</strain>
    </source>
</reference>
<evidence type="ECO:0000256" key="3">
    <source>
        <dbReference type="ARBA" id="ARBA00012417"/>
    </source>
</evidence>
<dbReference type="PRINTS" id="PR00870">
    <property type="entry name" value="DNAPOLXBETA"/>
</dbReference>
<dbReference type="Gene3D" id="1.10.150.110">
    <property type="entry name" value="DNA polymerase beta, N-terminal domain-like"/>
    <property type="match status" value="1"/>
</dbReference>
<evidence type="ECO:0000256" key="13">
    <source>
        <dbReference type="ARBA" id="ARBA00022932"/>
    </source>
</evidence>
<dbReference type="GO" id="GO:0008270">
    <property type="term" value="F:zinc ion binding"/>
    <property type="evidence" value="ECO:0007669"/>
    <property type="project" value="TreeGrafter"/>
</dbReference>
<dbReference type="EMBL" id="ASGZ01000004">
    <property type="protein sequence ID" value="ESP89887.1"/>
    <property type="molecule type" value="Genomic_DNA"/>
</dbReference>
<dbReference type="eggNOG" id="arCOG00305">
    <property type="taxonomic scope" value="Archaea"/>
</dbReference>
<keyword evidence="7" id="KW-0237">DNA synthesis</keyword>
<keyword evidence="10" id="KW-0235">DNA replication</keyword>
<dbReference type="Pfam" id="PF14791">
    <property type="entry name" value="DNA_pol_B_thumb"/>
    <property type="match status" value="1"/>
</dbReference>
<dbReference type="Gene3D" id="1.10.150.20">
    <property type="entry name" value="5' to 3' exonuclease, C-terminal subdomain"/>
    <property type="match status" value="1"/>
</dbReference>
<keyword evidence="13" id="KW-0239">DNA-directed DNA polymerase</keyword>
<proteinExistence type="predicted"/>
<dbReference type="EC" id="2.7.7.7" evidence="3"/>
<dbReference type="Pfam" id="PF14520">
    <property type="entry name" value="HHH_5"/>
    <property type="match status" value="1"/>
</dbReference>
<dbReference type="SMART" id="SM00481">
    <property type="entry name" value="POLIIIAc"/>
    <property type="match status" value="1"/>
</dbReference>
<feature type="domain" description="Helix-hairpin-helix DNA-binding motif class 1" evidence="23">
    <location>
        <begin position="101"/>
        <end position="120"/>
    </location>
</feature>
<dbReference type="NCBIfam" id="NF006375">
    <property type="entry name" value="PRK08609.1"/>
    <property type="match status" value="1"/>
</dbReference>
<dbReference type="AlphaFoldDB" id="V4J3C3"/>
<keyword evidence="9" id="KW-0548">Nucleotidyltransferase</keyword>
<keyword evidence="6" id="KW-0488">Methylation</keyword>
<sequence length="631" mass="67424">MVTDAEGVPSTGTASRTVTGRRDPDDRRRAGARTERAFLLSRPHPFGRTMQNAEVAALLEEYADLLEANGEEYKPNTYRRAAENVREYPGAVEGLAAEGSEAVERIDRVGEAIAVKIVEYVETGEIAELEELRAELPVDMAALTRVEGVGPKTAGTLYEELGVTTLDELREAAEAGRIREVKGFGEKTEESIRENVAFAQQAGERQRLGDALPLADDALGLVRGVDAVERAEVAGSIRRWRDTIGDVDVLAASDEGAAVVDAFTDWPAADDTIEAGDQKASVRASGVRVDLRVVVPEEFGAALQYFTGSKAHNLAVRNRAIDRGLKLNEYGIFDVSGVDEADADQRAGERLGGATEAEMYEPLDLPVFPPEIREDAGELAAADEGSLPDLLEEDEIRGDLHTHTEWSDGANTAAEMVAAAAERGYDYHAVTDHVEGPGVFGNTGLSDAEVREQMEEVERVRADADIAVFHGVEANVDADGDLTTDDGLLAELDVVVASPHAALGQGEATDRLVRAVEHPEVDVLGHPTGRLINERPGLDVDFQRLAAAAADAGTALEVNANPARLDLHGEAVRAAVEAGATITINTDAHTPAEFDNVRYGVHTARRGWAEPADVLNARDADGVRAFLGVDG</sequence>
<dbReference type="CDD" id="cd00141">
    <property type="entry name" value="NT_POLXc"/>
    <property type="match status" value="1"/>
</dbReference>
<dbReference type="InterPro" id="IPR004013">
    <property type="entry name" value="PHP_dom"/>
</dbReference>
<dbReference type="InterPro" id="IPR037160">
    <property type="entry name" value="DNA_Pol_thumb_sf"/>
</dbReference>
<evidence type="ECO:0000256" key="5">
    <source>
        <dbReference type="ARBA" id="ARBA00020020"/>
    </source>
</evidence>
<evidence type="ECO:0000259" key="25">
    <source>
        <dbReference type="SMART" id="SM00483"/>
    </source>
</evidence>
<keyword evidence="12" id="KW-0832">Ubl conjugation</keyword>
<dbReference type="STRING" id="1324957.K933_01657"/>
<dbReference type="SMART" id="SM00483">
    <property type="entry name" value="POLXc"/>
    <property type="match status" value="1"/>
</dbReference>
<comment type="cofactor">
    <cofactor evidence="1">
        <name>Mg(2+)</name>
        <dbReference type="ChEBI" id="CHEBI:18420"/>
    </cofactor>
</comment>
<comment type="catalytic activity">
    <reaction evidence="21">
        <text>DNA(n) + a 2'-deoxyribonucleoside 5'-triphosphate = DNA(n+1) + diphosphate</text>
        <dbReference type="Rhea" id="RHEA:22508"/>
        <dbReference type="Rhea" id="RHEA-COMP:17339"/>
        <dbReference type="Rhea" id="RHEA-COMP:17340"/>
        <dbReference type="ChEBI" id="CHEBI:33019"/>
        <dbReference type="ChEBI" id="CHEBI:61560"/>
        <dbReference type="ChEBI" id="CHEBI:173112"/>
        <dbReference type="EC" id="2.7.7.7"/>
    </reaction>
</comment>
<evidence type="ECO:0000256" key="15">
    <source>
        <dbReference type="ARBA" id="ARBA00023204"/>
    </source>
</evidence>
<dbReference type="EC" id="4.2.99.18" evidence="4"/>
<evidence type="ECO:0000256" key="19">
    <source>
        <dbReference type="ARBA" id="ARBA00044678"/>
    </source>
</evidence>
<comment type="catalytic activity">
    <reaction evidence="19">
        <text>a 5'-end 2'-deoxyribose-2'-deoxyribonucleotide-DNA = (2E,4S)-4-hydroxypenten-2-al-5-phosphate + a 5'-end 5'-phospho-2'-deoxyribonucleoside-DNA + H(+)</text>
        <dbReference type="Rhea" id="RHEA:76255"/>
        <dbReference type="Rhea" id="RHEA-COMP:13180"/>
        <dbReference type="Rhea" id="RHEA-COMP:18657"/>
        <dbReference type="ChEBI" id="CHEBI:15378"/>
        <dbReference type="ChEBI" id="CHEBI:136412"/>
        <dbReference type="ChEBI" id="CHEBI:195194"/>
        <dbReference type="ChEBI" id="CHEBI:195195"/>
    </reaction>
</comment>
<dbReference type="InterPro" id="IPR003583">
    <property type="entry name" value="Hlx-hairpin-Hlx_DNA-bd_motif"/>
</dbReference>
<dbReference type="GO" id="GO:0042578">
    <property type="term" value="F:phosphoric ester hydrolase activity"/>
    <property type="evidence" value="ECO:0007669"/>
    <property type="project" value="TreeGrafter"/>
</dbReference>
<gene>
    <name evidence="26" type="ORF">K933_01657</name>
</gene>
<dbReference type="InterPro" id="IPR043519">
    <property type="entry name" value="NT_sf"/>
</dbReference>
<accession>V4J3C3</accession>
<evidence type="ECO:0000256" key="17">
    <source>
        <dbReference type="ARBA" id="ARBA00035726"/>
    </source>
</evidence>
<dbReference type="Pfam" id="PF14716">
    <property type="entry name" value="HHH_8"/>
    <property type="match status" value="1"/>
</dbReference>